<dbReference type="PANTHER" id="PTHR10695">
    <property type="entry name" value="DEPHOSPHO-COA KINASE-RELATED"/>
    <property type="match status" value="1"/>
</dbReference>
<evidence type="ECO:0000313" key="6">
    <source>
        <dbReference type="Proteomes" id="UP001556631"/>
    </source>
</evidence>
<keyword evidence="2 3" id="KW-0067">ATP-binding</keyword>
<evidence type="ECO:0000313" key="5">
    <source>
        <dbReference type="EMBL" id="MEX0429555.1"/>
    </source>
</evidence>
<evidence type="ECO:0000256" key="2">
    <source>
        <dbReference type="ARBA" id="ARBA00022840"/>
    </source>
</evidence>
<comment type="caution">
    <text evidence="5">The sequence shown here is derived from an EMBL/GenBank/DDBJ whole genome shotgun (WGS) entry which is preliminary data.</text>
</comment>
<dbReference type="PANTHER" id="PTHR10695:SF46">
    <property type="entry name" value="BIFUNCTIONAL COENZYME A SYNTHASE-RELATED"/>
    <property type="match status" value="1"/>
</dbReference>
<feature type="binding site" evidence="3">
    <location>
        <begin position="10"/>
        <end position="15"/>
    </location>
    <ligand>
        <name>ATP</name>
        <dbReference type="ChEBI" id="CHEBI:30616"/>
    </ligand>
</feature>
<dbReference type="Pfam" id="PF01121">
    <property type="entry name" value="CoaE"/>
    <property type="match status" value="1"/>
</dbReference>
<gene>
    <name evidence="3 5" type="primary">coaE</name>
    <name evidence="5" type="ORF">AB3X52_18210</name>
</gene>
<keyword evidence="3 5" id="KW-0808">Transferase</keyword>
<dbReference type="PROSITE" id="PS51219">
    <property type="entry name" value="DPCK"/>
    <property type="match status" value="1"/>
</dbReference>
<dbReference type="GO" id="GO:0004140">
    <property type="term" value="F:dephospho-CoA kinase activity"/>
    <property type="evidence" value="ECO:0007669"/>
    <property type="project" value="UniProtKB-EC"/>
</dbReference>
<keyword evidence="3" id="KW-0173">Coenzyme A biosynthesis</keyword>
<dbReference type="SUPFAM" id="SSF52540">
    <property type="entry name" value="P-loop containing nucleoside triphosphate hydrolases"/>
    <property type="match status" value="1"/>
</dbReference>
<reference evidence="5 6" key="1">
    <citation type="submission" date="2024-07" db="EMBL/GenBank/DDBJ databases">
        <authorList>
            <person name="Lee S."/>
            <person name="Kang M."/>
        </authorList>
    </citation>
    <scope>NUCLEOTIDE SEQUENCE [LARGE SCALE GENOMIC DNA]</scope>
    <source>
        <strain evidence="5 6">DS6</strain>
    </source>
</reference>
<comment type="subcellular location">
    <subcellularLocation>
        <location evidence="3">Cytoplasm</location>
    </subcellularLocation>
</comment>
<dbReference type="Gene3D" id="3.40.50.300">
    <property type="entry name" value="P-loop containing nucleotide triphosphate hydrolases"/>
    <property type="match status" value="1"/>
</dbReference>
<comment type="similarity">
    <text evidence="3">Belongs to the CoaE family.</text>
</comment>
<dbReference type="NCBIfam" id="NF002879">
    <property type="entry name" value="PRK03333.1"/>
    <property type="match status" value="1"/>
</dbReference>
<proteinExistence type="inferred from homology"/>
<keyword evidence="3 5" id="KW-0418">Kinase</keyword>
<evidence type="ECO:0000256" key="1">
    <source>
        <dbReference type="ARBA" id="ARBA00022741"/>
    </source>
</evidence>
<comment type="catalytic activity">
    <reaction evidence="3">
        <text>3'-dephospho-CoA + ATP = ADP + CoA + H(+)</text>
        <dbReference type="Rhea" id="RHEA:18245"/>
        <dbReference type="ChEBI" id="CHEBI:15378"/>
        <dbReference type="ChEBI" id="CHEBI:30616"/>
        <dbReference type="ChEBI" id="CHEBI:57287"/>
        <dbReference type="ChEBI" id="CHEBI:57328"/>
        <dbReference type="ChEBI" id="CHEBI:456216"/>
        <dbReference type="EC" id="2.7.1.24"/>
    </reaction>
</comment>
<dbReference type="NCBIfam" id="TIGR00152">
    <property type="entry name" value="dephospho-CoA kinase"/>
    <property type="match status" value="1"/>
</dbReference>
<dbReference type="CDD" id="cd02022">
    <property type="entry name" value="DPCK"/>
    <property type="match status" value="1"/>
</dbReference>
<organism evidence="5 6">
    <name type="scientific">Nocardioides eburneus</name>
    <dbReference type="NCBI Taxonomy" id="3231482"/>
    <lineage>
        <taxon>Bacteria</taxon>
        <taxon>Bacillati</taxon>
        <taxon>Actinomycetota</taxon>
        <taxon>Actinomycetes</taxon>
        <taxon>Propionibacteriales</taxon>
        <taxon>Nocardioidaceae</taxon>
        <taxon>Nocardioides</taxon>
    </lineage>
</organism>
<evidence type="ECO:0000256" key="4">
    <source>
        <dbReference type="NCBIfam" id="TIGR00152"/>
    </source>
</evidence>
<dbReference type="HAMAP" id="MF_00376">
    <property type="entry name" value="Dephospho_CoA_kinase"/>
    <property type="match status" value="1"/>
</dbReference>
<sequence>MRVGLTGGIASGKSTVSAILSELGAVVIDADRLAREVVAKGTPGLQQVVDAFGSEVLTADGEMDRPKVGAIVFGDEERRKQLEAIIHPLVRARGAELEQAAGPDSVVVHDIPLLVETGQADRFDAVLVVDVPTEVQVERLSRDRGMGEDEARARIAAQASREQRRTVAHRPNGYLIENVGTREDLRQRVTEVFDTLRSQTG</sequence>
<dbReference type="EMBL" id="JBFPJR010000048">
    <property type="protein sequence ID" value="MEX0429555.1"/>
    <property type="molecule type" value="Genomic_DNA"/>
</dbReference>
<comment type="pathway">
    <text evidence="3">Cofactor biosynthesis; coenzyme A biosynthesis; CoA from (R)-pantothenate: step 5/5.</text>
</comment>
<evidence type="ECO:0000256" key="3">
    <source>
        <dbReference type="HAMAP-Rule" id="MF_00376"/>
    </source>
</evidence>
<keyword evidence="1 3" id="KW-0547">Nucleotide-binding</keyword>
<dbReference type="EC" id="2.7.1.24" evidence="3 4"/>
<name>A0ABV3T433_9ACTN</name>
<dbReference type="InterPro" id="IPR001977">
    <property type="entry name" value="Depp_CoAkinase"/>
</dbReference>
<comment type="function">
    <text evidence="3">Catalyzes the phosphorylation of the 3'-hydroxyl group of dephosphocoenzyme A to form coenzyme A.</text>
</comment>
<keyword evidence="3" id="KW-0963">Cytoplasm</keyword>
<dbReference type="InterPro" id="IPR027417">
    <property type="entry name" value="P-loop_NTPase"/>
</dbReference>
<dbReference type="RefSeq" id="WP_367995521.1">
    <property type="nucleotide sequence ID" value="NZ_JBFPJR010000048.1"/>
</dbReference>
<dbReference type="Proteomes" id="UP001556631">
    <property type="component" value="Unassembled WGS sequence"/>
</dbReference>
<keyword evidence="6" id="KW-1185">Reference proteome</keyword>
<protein>
    <recommendedName>
        <fullName evidence="3 4">Dephospho-CoA kinase</fullName>
        <ecNumber evidence="3 4">2.7.1.24</ecNumber>
    </recommendedName>
    <alternativeName>
        <fullName evidence="3">Dephosphocoenzyme A kinase</fullName>
    </alternativeName>
</protein>
<accession>A0ABV3T433</accession>